<keyword evidence="3" id="KW-1185">Reference proteome</keyword>
<feature type="transmembrane region" description="Helical" evidence="1">
    <location>
        <begin position="90"/>
        <end position="109"/>
    </location>
</feature>
<feature type="transmembrane region" description="Helical" evidence="1">
    <location>
        <begin position="48"/>
        <end position="70"/>
    </location>
</feature>
<reference evidence="3" key="1">
    <citation type="journal article" date="2019" name="Int. J. Syst. Evol. Microbiol.">
        <title>The Global Catalogue of Microorganisms (GCM) 10K type strain sequencing project: providing services to taxonomists for standard genome sequencing and annotation.</title>
        <authorList>
            <consortium name="The Broad Institute Genomics Platform"/>
            <consortium name="The Broad Institute Genome Sequencing Center for Infectious Disease"/>
            <person name="Wu L."/>
            <person name="Ma J."/>
        </authorList>
    </citation>
    <scope>NUCLEOTIDE SEQUENCE [LARGE SCALE GENOMIC DNA]</scope>
    <source>
        <strain evidence="3">CCM 2767</strain>
    </source>
</reference>
<proteinExistence type="predicted"/>
<evidence type="ECO:0000313" key="3">
    <source>
        <dbReference type="Proteomes" id="UP000642180"/>
    </source>
</evidence>
<dbReference type="AlphaFoldDB" id="A0A8J3ANX5"/>
<keyword evidence="1" id="KW-0812">Transmembrane</keyword>
<dbReference type="EMBL" id="BMDI01000001">
    <property type="protein sequence ID" value="GGI17099.1"/>
    <property type="molecule type" value="Genomic_DNA"/>
</dbReference>
<feature type="transmembrane region" description="Helical" evidence="1">
    <location>
        <begin position="18"/>
        <end position="36"/>
    </location>
</feature>
<protein>
    <submittedName>
        <fullName evidence="2">Uncharacterized protein</fullName>
    </submittedName>
</protein>
<keyword evidence="1" id="KW-0472">Membrane</keyword>
<sequence length="115" mass="12561">MRHEDRFFQPLLDANAPLILWGVYLFGIYAFSAVACDTALANREWGGLPAVSVMLVAISALVLVAALSMLWRTLLGLQRQPQGLLPFARLGIAILATLGIVWCAMPVFLMTSCIK</sequence>
<dbReference type="Proteomes" id="UP000642180">
    <property type="component" value="Unassembled WGS sequence"/>
</dbReference>
<gene>
    <name evidence="2" type="ORF">GCM10008066_07270</name>
</gene>
<comment type="caution">
    <text evidence="2">The sequence shown here is derived from an EMBL/GenBank/DDBJ whole genome shotgun (WGS) entry which is preliminary data.</text>
</comment>
<name>A0A8J3ANX5_9BURK</name>
<organism evidence="2 3">
    <name type="scientific">Oxalicibacterium faecigallinarum</name>
    <dbReference type="NCBI Taxonomy" id="573741"/>
    <lineage>
        <taxon>Bacteria</taxon>
        <taxon>Pseudomonadati</taxon>
        <taxon>Pseudomonadota</taxon>
        <taxon>Betaproteobacteria</taxon>
        <taxon>Burkholderiales</taxon>
        <taxon>Oxalobacteraceae</taxon>
        <taxon>Oxalicibacterium</taxon>
    </lineage>
</organism>
<evidence type="ECO:0000256" key="1">
    <source>
        <dbReference type="SAM" id="Phobius"/>
    </source>
</evidence>
<evidence type="ECO:0000313" key="2">
    <source>
        <dbReference type="EMBL" id="GGI17099.1"/>
    </source>
</evidence>
<keyword evidence="1" id="KW-1133">Transmembrane helix</keyword>
<dbReference type="RefSeq" id="WP_188379914.1">
    <property type="nucleotide sequence ID" value="NZ_BMDI01000001.1"/>
</dbReference>
<accession>A0A8J3ANX5</accession>